<organism evidence="1">
    <name type="scientific">marine metagenome</name>
    <dbReference type="NCBI Taxonomy" id="408172"/>
    <lineage>
        <taxon>unclassified sequences</taxon>
        <taxon>metagenomes</taxon>
        <taxon>ecological metagenomes</taxon>
    </lineage>
</organism>
<dbReference type="EMBL" id="UINC01174464">
    <property type="protein sequence ID" value="SVD80605.1"/>
    <property type="molecule type" value="Genomic_DNA"/>
</dbReference>
<sequence>MEERHNTDPTTVHKKELSLVDYLQNTFAEGFSKNLQLGETKFVGINENTYTYPEQFTSLGIQNRFPDTDAVGFTKNMMFRESKFVGIEDNSYTYPDTLGLGLGNIDFADYMD</sequence>
<accession>A0A382YCP4</accession>
<gene>
    <name evidence="1" type="ORF">METZ01_LOCUS433459</name>
</gene>
<protein>
    <submittedName>
        <fullName evidence="1">Uncharacterized protein</fullName>
    </submittedName>
</protein>
<name>A0A382YCP4_9ZZZZ</name>
<evidence type="ECO:0000313" key="1">
    <source>
        <dbReference type="EMBL" id="SVD80605.1"/>
    </source>
</evidence>
<proteinExistence type="predicted"/>
<dbReference type="AlphaFoldDB" id="A0A382YCP4"/>
<feature type="non-terminal residue" evidence="1">
    <location>
        <position position="112"/>
    </location>
</feature>
<reference evidence="1" key="1">
    <citation type="submission" date="2018-05" db="EMBL/GenBank/DDBJ databases">
        <authorList>
            <person name="Lanie J.A."/>
            <person name="Ng W.-L."/>
            <person name="Kazmierczak K.M."/>
            <person name="Andrzejewski T.M."/>
            <person name="Davidsen T.M."/>
            <person name="Wayne K.J."/>
            <person name="Tettelin H."/>
            <person name="Glass J.I."/>
            <person name="Rusch D."/>
            <person name="Podicherti R."/>
            <person name="Tsui H.-C.T."/>
            <person name="Winkler M.E."/>
        </authorList>
    </citation>
    <scope>NUCLEOTIDE SEQUENCE</scope>
</reference>